<reference evidence="7 8" key="1">
    <citation type="submission" date="2023-08" db="EMBL/GenBank/DDBJ databases">
        <title>Pleionea litopenaei sp. nov., isolated from stomach of juvenile Litopenaeus vannamei.</title>
        <authorList>
            <person name="Rho A.M."/>
            <person name="Hwang C.Y."/>
        </authorList>
    </citation>
    <scope>NUCLEOTIDE SEQUENCE [LARGE SCALE GENOMIC DNA]</scope>
    <source>
        <strain evidence="7 8">HL-JVS1</strain>
    </source>
</reference>
<proteinExistence type="inferred from homology"/>
<dbReference type="AlphaFoldDB" id="A0AA51RV12"/>
<keyword evidence="3 6" id="KW-0812">Transmembrane</keyword>
<dbReference type="RefSeq" id="WP_309203305.1">
    <property type="nucleotide sequence ID" value="NZ_CP133548.1"/>
</dbReference>
<protein>
    <submittedName>
        <fullName evidence="7">Lysoplasmalogenase</fullName>
    </submittedName>
</protein>
<feature type="transmembrane region" description="Helical" evidence="6">
    <location>
        <begin position="106"/>
        <end position="127"/>
    </location>
</feature>
<feature type="transmembrane region" description="Helical" evidence="6">
    <location>
        <begin position="162"/>
        <end position="181"/>
    </location>
</feature>
<evidence type="ECO:0000256" key="6">
    <source>
        <dbReference type="SAM" id="Phobius"/>
    </source>
</evidence>
<sequence>MINLVLLVSATLSLTTLITGQFLNHRLLIIVSKTLTSVIMVIYVSLLSIESSFEAAYLIVIAITLGAFGDVFLLGKSTRFFAAGMVAFALGHLSYILAFAHYSINYIELLVGFVVLLLPLYFVIKWLWKDIPQKLRWPVVGYVLILTAMTATAMAVRIDGQLTLMALGATLFLISDFFVATHRFKGKKFIDKAIGLPLYYSGQFILATTLVIQTTTSPWLPV</sequence>
<dbReference type="PANTHER" id="PTHR31885">
    <property type="entry name" value="GH04784P"/>
    <property type="match status" value="1"/>
</dbReference>
<dbReference type="GO" id="GO:0016020">
    <property type="term" value="C:membrane"/>
    <property type="evidence" value="ECO:0007669"/>
    <property type="project" value="UniProtKB-SubCell"/>
</dbReference>
<evidence type="ECO:0000313" key="8">
    <source>
        <dbReference type="Proteomes" id="UP001239782"/>
    </source>
</evidence>
<keyword evidence="4 6" id="KW-1133">Transmembrane helix</keyword>
<keyword evidence="8" id="KW-1185">Reference proteome</keyword>
<dbReference type="KEGG" id="plei:Q9312_04135"/>
<evidence type="ECO:0000313" key="7">
    <source>
        <dbReference type="EMBL" id="WMS88107.1"/>
    </source>
</evidence>
<dbReference type="EMBL" id="CP133548">
    <property type="protein sequence ID" value="WMS88107.1"/>
    <property type="molecule type" value="Genomic_DNA"/>
</dbReference>
<evidence type="ECO:0000256" key="1">
    <source>
        <dbReference type="ARBA" id="ARBA00004141"/>
    </source>
</evidence>
<organism evidence="7 8">
    <name type="scientific">Pleionea litopenaei</name>
    <dbReference type="NCBI Taxonomy" id="3070815"/>
    <lineage>
        <taxon>Bacteria</taxon>
        <taxon>Pseudomonadati</taxon>
        <taxon>Pseudomonadota</taxon>
        <taxon>Gammaproteobacteria</taxon>
        <taxon>Oceanospirillales</taxon>
        <taxon>Pleioneaceae</taxon>
        <taxon>Pleionea</taxon>
    </lineage>
</organism>
<dbReference type="Proteomes" id="UP001239782">
    <property type="component" value="Chromosome"/>
</dbReference>
<gene>
    <name evidence="7" type="ORF">Q9312_04135</name>
</gene>
<accession>A0AA51RV12</accession>
<evidence type="ECO:0000256" key="3">
    <source>
        <dbReference type="ARBA" id="ARBA00022692"/>
    </source>
</evidence>
<comment type="similarity">
    <text evidence="2">Belongs to the TMEM86 family.</text>
</comment>
<dbReference type="GO" id="GO:0016787">
    <property type="term" value="F:hydrolase activity"/>
    <property type="evidence" value="ECO:0007669"/>
    <property type="project" value="TreeGrafter"/>
</dbReference>
<feature type="transmembrane region" description="Helical" evidence="6">
    <location>
        <begin position="80"/>
        <end position="100"/>
    </location>
</feature>
<dbReference type="PANTHER" id="PTHR31885:SF6">
    <property type="entry name" value="GH04784P"/>
    <property type="match status" value="1"/>
</dbReference>
<feature type="transmembrane region" description="Helical" evidence="6">
    <location>
        <begin position="30"/>
        <end position="49"/>
    </location>
</feature>
<dbReference type="Pfam" id="PF07947">
    <property type="entry name" value="YhhN"/>
    <property type="match status" value="1"/>
</dbReference>
<evidence type="ECO:0000256" key="4">
    <source>
        <dbReference type="ARBA" id="ARBA00022989"/>
    </source>
</evidence>
<keyword evidence="5 6" id="KW-0472">Membrane</keyword>
<name>A0AA51RV12_9GAMM</name>
<feature type="transmembrane region" description="Helical" evidence="6">
    <location>
        <begin position="193"/>
        <end position="212"/>
    </location>
</feature>
<feature type="transmembrane region" description="Helical" evidence="6">
    <location>
        <begin position="55"/>
        <end position="73"/>
    </location>
</feature>
<feature type="transmembrane region" description="Helical" evidence="6">
    <location>
        <begin position="139"/>
        <end position="156"/>
    </location>
</feature>
<comment type="subcellular location">
    <subcellularLocation>
        <location evidence="1">Membrane</location>
        <topology evidence="1">Multi-pass membrane protein</topology>
    </subcellularLocation>
</comment>
<dbReference type="InterPro" id="IPR012506">
    <property type="entry name" value="TMEM86B-like"/>
</dbReference>
<evidence type="ECO:0000256" key="2">
    <source>
        <dbReference type="ARBA" id="ARBA00007375"/>
    </source>
</evidence>
<evidence type="ECO:0000256" key="5">
    <source>
        <dbReference type="ARBA" id="ARBA00023136"/>
    </source>
</evidence>